<protein>
    <submittedName>
        <fullName evidence="4">Transcriptional regulator, MerR family</fullName>
    </submittedName>
</protein>
<evidence type="ECO:0000313" key="4">
    <source>
        <dbReference type="EMBL" id="EJF43560.1"/>
    </source>
</evidence>
<sequence length="249" mass="26898">MSAVPARRRPAKREEADDAEVGPWPRDVSREPEMKISEVVDRLKTEFPALSLSKVRYLEGEGLISPYRVGNGYRRYSKADVERLRYALTAQRDEYLPLSVIRQRLAELDASPQAPEPAPIPRVVAAGGHAVIGTSLDAESLAHHAGASMAQLEELVVIGVVAPDAHGRFDARALGTVSLALRAHRLGIPLRNLRAVRTAAEREADVVDSAVRYKRVRSSTAAEDAASELAGVLAELHGALLHQAVSALG</sequence>
<keyword evidence="1" id="KW-0238">DNA-binding</keyword>
<proteinExistence type="predicted"/>
<dbReference type="EMBL" id="AKFT01000123">
    <property type="protein sequence ID" value="EJF43560.1"/>
    <property type="molecule type" value="Genomic_DNA"/>
</dbReference>
<dbReference type="GO" id="GO:0003677">
    <property type="term" value="F:DNA binding"/>
    <property type="evidence" value="ECO:0007669"/>
    <property type="project" value="UniProtKB-KW"/>
</dbReference>
<dbReference type="Proteomes" id="UP000002941">
    <property type="component" value="Unassembled WGS sequence"/>
</dbReference>
<dbReference type="CDD" id="cd00592">
    <property type="entry name" value="HTH_MerR-like"/>
    <property type="match status" value="1"/>
</dbReference>
<dbReference type="InterPro" id="IPR047057">
    <property type="entry name" value="MerR_fam"/>
</dbReference>
<dbReference type="PANTHER" id="PTHR30204:SF89">
    <property type="entry name" value="HTH MERR-TYPE DOMAIN-CONTAINING PROTEIN"/>
    <property type="match status" value="1"/>
</dbReference>
<evidence type="ECO:0000256" key="2">
    <source>
        <dbReference type="SAM" id="MobiDB-lite"/>
    </source>
</evidence>
<dbReference type="Pfam" id="PF13411">
    <property type="entry name" value="MerR_1"/>
    <property type="match status" value="1"/>
</dbReference>
<dbReference type="RefSeq" id="WP_008731824.1">
    <property type="nucleotide sequence ID" value="NZ_AKFT01000123.1"/>
</dbReference>
<dbReference type="InterPro" id="IPR009061">
    <property type="entry name" value="DNA-bd_dom_put_sf"/>
</dbReference>
<dbReference type="eggNOG" id="COG0789">
    <property type="taxonomic scope" value="Bacteria"/>
</dbReference>
<name>J1HCU9_9ACTO</name>
<dbReference type="PANTHER" id="PTHR30204">
    <property type="entry name" value="REDOX-CYCLING DRUG-SENSING TRANSCRIPTIONAL ACTIVATOR SOXR"/>
    <property type="match status" value="1"/>
</dbReference>
<dbReference type="PATRIC" id="fig|1125718.3.peg.1640"/>
<evidence type="ECO:0000313" key="5">
    <source>
        <dbReference type="Proteomes" id="UP000002941"/>
    </source>
</evidence>
<dbReference type="SMART" id="SM00422">
    <property type="entry name" value="HTH_MERR"/>
    <property type="match status" value="1"/>
</dbReference>
<dbReference type="PROSITE" id="PS50937">
    <property type="entry name" value="HTH_MERR_2"/>
    <property type="match status" value="1"/>
</dbReference>
<gene>
    <name evidence="4" type="ORF">HMPREF1318_2538</name>
</gene>
<reference evidence="4 5" key="1">
    <citation type="submission" date="2012-05" db="EMBL/GenBank/DDBJ databases">
        <authorList>
            <person name="Harkins D.M."/>
            <person name="Madupu R."/>
            <person name="Durkin A.S."/>
            <person name="Torralba M."/>
            <person name="Methe B."/>
            <person name="Sutton G.G."/>
            <person name="Nelson K.E."/>
        </authorList>
    </citation>
    <scope>NUCLEOTIDE SEQUENCE [LARGE SCALE GENOMIC DNA]</scope>
    <source>
        <strain evidence="4 5">F0489</strain>
    </source>
</reference>
<evidence type="ECO:0000259" key="3">
    <source>
        <dbReference type="PROSITE" id="PS50937"/>
    </source>
</evidence>
<dbReference type="InterPro" id="IPR000551">
    <property type="entry name" value="MerR-type_HTH_dom"/>
</dbReference>
<comment type="caution">
    <text evidence="4">The sequence shown here is derived from an EMBL/GenBank/DDBJ whole genome shotgun (WGS) entry which is preliminary data.</text>
</comment>
<accession>J1HCU9</accession>
<dbReference type="GO" id="GO:0003700">
    <property type="term" value="F:DNA-binding transcription factor activity"/>
    <property type="evidence" value="ECO:0007669"/>
    <property type="project" value="InterPro"/>
</dbReference>
<evidence type="ECO:0000256" key="1">
    <source>
        <dbReference type="ARBA" id="ARBA00023125"/>
    </source>
</evidence>
<feature type="compositionally biased region" description="Basic residues" evidence="2">
    <location>
        <begin position="1"/>
        <end position="11"/>
    </location>
</feature>
<feature type="domain" description="HTH merR-type" evidence="3">
    <location>
        <begin position="55"/>
        <end position="107"/>
    </location>
</feature>
<dbReference type="Gene3D" id="1.10.1660.10">
    <property type="match status" value="1"/>
</dbReference>
<feature type="region of interest" description="Disordered" evidence="2">
    <location>
        <begin position="1"/>
        <end position="28"/>
    </location>
</feature>
<dbReference type="SUPFAM" id="SSF46955">
    <property type="entry name" value="Putative DNA-binding domain"/>
    <property type="match status" value="1"/>
</dbReference>
<organism evidence="4 5">
    <name type="scientific">Actinomyces massiliensis F0489</name>
    <dbReference type="NCBI Taxonomy" id="1125718"/>
    <lineage>
        <taxon>Bacteria</taxon>
        <taxon>Bacillati</taxon>
        <taxon>Actinomycetota</taxon>
        <taxon>Actinomycetes</taxon>
        <taxon>Actinomycetales</taxon>
        <taxon>Actinomycetaceae</taxon>
        <taxon>Actinomyces</taxon>
    </lineage>
</organism>
<dbReference type="AlphaFoldDB" id="J1HCU9"/>
<keyword evidence="5" id="KW-1185">Reference proteome</keyword>